<evidence type="ECO:0000256" key="10">
    <source>
        <dbReference type="SAM" id="Phobius"/>
    </source>
</evidence>
<evidence type="ECO:0000259" key="12">
    <source>
        <dbReference type="PROSITE" id="PS50885"/>
    </source>
</evidence>
<dbReference type="CDD" id="cd06225">
    <property type="entry name" value="HAMP"/>
    <property type="match status" value="1"/>
</dbReference>
<dbReference type="InterPro" id="IPR003660">
    <property type="entry name" value="HAMP_dom"/>
</dbReference>
<dbReference type="Pfam" id="PF02743">
    <property type="entry name" value="dCache_1"/>
    <property type="match status" value="1"/>
</dbReference>
<evidence type="ECO:0000259" key="11">
    <source>
        <dbReference type="PROSITE" id="PS50111"/>
    </source>
</evidence>
<dbReference type="SUPFAM" id="SSF58104">
    <property type="entry name" value="Methyl-accepting chemotaxis protein (MCP) signaling domain"/>
    <property type="match status" value="1"/>
</dbReference>
<dbReference type="Gene3D" id="6.10.340.10">
    <property type="match status" value="1"/>
</dbReference>
<feature type="domain" description="Methyl-accepting transducer" evidence="11">
    <location>
        <begin position="379"/>
        <end position="615"/>
    </location>
</feature>
<evidence type="ECO:0000313" key="14">
    <source>
        <dbReference type="Proteomes" id="UP001316087"/>
    </source>
</evidence>
<feature type="transmembrane region" description="Helical" evidence="10">
    <location>
        <begin position="283"/>
        <end position="303"/>
    </location>
</feature>
<reference evidence="13 14" key="1">
    <citation type="submission" date="2022-03" db="EMBL/GenBank/DDBJ databases">
        <authorList>
            <person name="Jo J.-H."/>
            <person name="Im W.-T."/>
        </authorList>
    </citation>
    <scope>NUCLEOTIDE SEQUENCE [LARGE SCALE GENOMIC DNA]</scope>
    <source>
        <strain evidence="13 14">MA9</strain>
    </source>
</reference>
<comment type="subcellular location">
    <subcellularLocation>
        <location evidence="1">Cell membrane</location>
        <topology evidence="1">Multi-pass membrane protein</topology>
    </subcellularLocation>
</comment>
<dbReference type="Pfam" id="PF00015">
    <property type="entry name" value="MCPsignal"/>
    <property type="match status" value="1"/>
</dbReference>
<feature type="transmembrane region" description="Helical" evidence="10">
    <location>
        <begin position="12"/>
        <end position="32"/>
    </location>
</feature>
<evidence type="ECO:0000256" key="5">
    <source>
        <dbReference type="ARBA" id="ARBA00022989"/>
    </source>
</evidence>
<keyword evidence="14" id="KW-1185">Reference proteome</keyword>
<dbReference type="CDD" id="cd11386">
    <property type="entry name" value="MCP_signal"/>
    <property type="match status" value="1"/>
</dbReference>
<keyword evidence="7 9" id="KW-0807">Transducer</keyword>
<keyword evidence="6 10" id="KW-0472">Membrane</keyword>
<evidence type="ECO:0000256" key="7">
    <source>
        <dbReference type="ARBA" id="ARBA00023224"/>
    </source>
</evidence>
<proteinExistence type="inferred from homology"/>
<dbReference type="Gene3D" id="3.30.450.20">
    <property type="entry name" value="PAS domain"/>
    <property type="match status" value="2"/>
</dbReference>
<feature type="domain" description="HAMP" evidence="12">
    <location>
        <begin position="305"/>
        <end position="360"/>
    </location>
</feature>
<dbReference type="EMBL" id="JAKZFC010000010">
    <property type="protein sequence ID" value="MCH7323794.1"/>
    <property type="molecule type" value="Genomic_DNA"/>
</dbReference>
<dbReference type="PROSITE" id="PS50885">
    <property type="entry name" value="HAMP"/>
    <property type="match status" value="1"/>
</dbReference>
<evidence type="ECO:0000256" key="4">
    <source>
        <dbReference type="ARBA" id="ARBA00022692"/>
    </source>
</evidence>
<dbReference type="CDD" id="cd12912">
    <property type="entry name" value="PDC2_MCP_like"/>
    <property type="match status" value="1"/>
</dbReference>
<keyword evidence="2" id="KW-1003">Cell membrane</keyword>
<dbReference type="InterPro" id="IPR033479">
    <property type="entry name" value="dCache_1"/>
</dbReference>
<name>A0ABS9UHF9_9BACL</name>
<dbReference type="PROSITE" id="PS50111">
    <property type="entry name" value="CHEMOTAXIS_TRANSDUC_2"/>
    <property type="match status" value="1"/>
</dbReference>
<dbReference type="CDD" id="cd12914">
    <property type="entry name" value="PDC1_DGC_like"/>
    <property type="match status" value="1"/>
</dbReference>
<evidence type="ECO:0000256" key="8">
    <source>
        <dbReference type="ARBA" id="ARBA00029447"/>
    </source>
</evidence>
<dbReference type="PANTHER" id="PTHR32089">
    <property type="entry name" value="METHYL-ACCEPTING CHEMOTAXIS PROTEIN MCPB"/>
    <property type="match status" value="1"/>
</dbReference>
<gene>
    <name evidence="13" type="ORF">LZ480_18140</name>
</gene>
<evidence type="ECO:0000256" key="9">
    <source>
        <dbReference type="PROSITE-ProRule" id="PRU00284"/>
    </source>
</evidence>
<evidence type="ECO:0000256" key="2">
    <source>
        <dbReference type="ARBA" id="ARBA00022475"/>
    </source>
</evidence>
<accession>A0ABS9UHF9</accession>
<dbReference type="RefSeq" id="WP_241370956.1">
    <property type="nucleotide sequence ID" value="NZ_JAKZFC010000010.1"/>
</dbReference>
<keyword evidence="5 10" id="KW-1133">Transmembrane helix</keyword>
<evidence type="ECO:0000256" key="6">
    <source>
        <dbReference type="ARBA" id="ARBA00023136"/>
    </source>
</evidence>
<evidence type="ECO:0000256" key="3">
    <source>
        <dbReference type="ARBA" id="ARBA00022500"/>
    </source>
</evidence>
<dbReference type="SMART" id="SM00283">
    <property type="entry name" value="MA"/>
    <property type="match status" value="1"/>
</dbReference>
<comment type="caution">
    <text evidence="13">The sequence shown here is derived from an EMBL/GenBank/DDBJ whole genome shotgun (WGS) entry which is preliminary data.</text>
</comment>
<organism evidence="13 14">
    <name type="scientific">Solibacillus palustris</name>
    <dbReference type="NCBI Taxonomy" id="2908203"/>
    <lineage>
        <taxon>Bacteria</taxon>
        <taxon>Bacillati</taxon>
        <taxon>Bacillota</taxon>
        <taxon>Bacilli</taxon>
        <taxon>Bacillales</taxon>
        <taxon>Caryophanaceae</taxon>
        <taxon>Solibacillus</taxon>
    </lineage>
</organism>
<dbReference type="Gene3D" id="1.10.287.950">
    <property type="entry name" value="Methyl-accepting chemotaxis protein"/>
    <property type="match status" value="1"/>
</dbReference>
<dbReference type="Proteomes" id="UP001316087">
    <property type="component" value="Unassembled WGS sequence"/>
</dbReference>
<dbReference type="InterPro" id="IPR004089">
    <property type="entry name" value="MCPsignal_dom"/>
</dbReference>
<dbReference type="Pfam" id="PF00672">
    <property type="entry name" value="HAMP"/>
    <property type="match status" value="1"/>
</dbReference>
<keyword evidence="3" id="KW-0145">Chemotaxis</keyword>
<dbReference type="PANTHER" id="PTHR32089:SF112">
    <property type="entry name" value="LYSOZYME-LIKE PROTEIN-RELATED"/>
    <property type="match status" value="1"/>
</dbReference>
<evidence type="ECO:0000256" key="1">
    <source>
        <dbReference type="ARBA" id="ARBA00004651"/>
    </source>
</evidence>
<sequence length="665" mass="72789">MKNWGIGAKLTTSIIVLLTFTCAVLGVSSYYNSYNSLEVQIRDNLQSKAEDVSNYMEEFFKRTNIEVESIAEQEVIRNMDFAEQKVYLNKRLAESDDYLEFAIVDAKGVAHYLDDSTVDLADRSYIKAAFAGETAMSDTIISRVTNEPVVMIATPIDTTTGEKALLLARIDGYFLSNILQDIVVGETGYVFLVNAEGTIQAHPNADYVKNQMNFIAEAEATGTTTGEATAIQKIISVEEGFYEFKHSDGNNRFLGHHQLDNGWSIAVMAEENEMFVGLKQMRIILSAFTFGMLFIGFGFAFFVSNSISRPIRSVVKVSEFVGQGDFTHKPNERHLKRKDELGVLAHSLDQVVENMRTMITKVQIGSSNVNEASCDLMGDVANVADNAKIIAQSIEEVKRGVVSQTQVAEESAATMGQLANGIQQVAEVASTVSQHTDFIETKVHDGYSAVRHSIAQMNAIQNGMEIELAVIHKLKQESLEIGLISKMITDISDQTNLLALNASIEAARAGEAGLGFAVVAGEVRKLSEQTAHSAAQINVLIQKVQQYTEEAVYAAESGEENVELGLQSINQLEQRFSEIVDAVTHIATEIEELSGSAQEMSSNTEEVSASMEEMSASVTSSAGYVTDVAVSALGQLQTVDEMTKQAERLSDMARELQVAIQQFKL</sequence>
<evidence type="ECO:0000313" key="13">
    <source>
        <dbReference type="EMBL" id="MCH7323794.1"/>
    </source>
</evidence>
<comment type="similarity">
    <text evidence="8">Belongs to the methyl-accepting chemotaxis (MCP) protein family.</text>
</comment>
<keyword evidence="4 10" id="KW-0812">Transmembrane</keyword>
<protein>
    <submittedName>
        <fullName evidence="13">Methyl-accepting chemotaxis protein</fullName>
    </submittedName>
</protein>
<dbReference type="SMART" id="SM00304">
    <property type="entry name" value="HAMP"/>
    <property type="match status" value="1"/>
</dbReference>